<keyword evidence="1" id="KW-0472">Membrane</keyword>
<evidence type="ECO:0008006" key="4">
    <source>
        <dbReference type="Google" id="ProtNLM"/>
    </source>
</evidence>
<name>A0A8J3XDX3_9ACTN</name>
<proteinExistence type="predicted"/>
<evidence type="ECO:0000313" key="3">
    <source>
        <dbReference type="Proteomes" id="UP000622547"/>
    </source>
</evidence>
<keyword evidence="3" id="KW-1185">Reference proteome</keyword>
<dbReference type="EMBL" id="BOOP01000009">
    <property type="protein sequence ID" value="GII37505.1"/>
    <property type="molecule type" value="Genomic_DNA"/>
</dbReference>
<accession>A0A8J3XDX3</accession>
<reference evidence="2 3" key="1">
    <citation type="submission" date="2021-01" db="EMBL/GenBank/DDBJ databases">
        <title>Whole genome shotgun sequence of Planotetraspora phitsanulokensis NBRC 104273.</title>
        <authorList>
            <person name="Komaki H."/>
            <person name="Tamura T."/>
        </authorList>
    </citation>
    <scope>NUCLEOTIDE SEQUENCE [LARGE SCALE GENOMIC DNA]</scope>
    <source>
        <strain evidence="2 3">NBRC 104273</strain>
    </source>
</reference>
<feature type="transmembrane region" description="Helical" evidence="1">
    <location>
        <begin position="12"/>
        <end position="30"/>
    </location>
</feature>
<comment type="caution">
    <text evidence="2">The sequence shown here is derived from an EMBL/GenBank/DDBJ whole genome shotgun (WGS) entry which is preliminary data.</text>
</comment>
<keyword evidence="1" id="KW-1133">Transmembrane helix</keyword>
<evidence type="ECO:0000256" key="1">
    <source>
        <dbReference type="SAM" id="Phobius"/>
    </source>
</evidence>
<dbReference type="RefSeq" id="WP_275412826.1">
    <property type="nucleotide sequence ID" value="NZ_BAABHI010000027.1"/>
</dbReference>
<protein>
    <recommendedName>
        <fullName evidence="4">Oxalate:formate antiporter</fullName>
    </recommendedName>
</protein>
<organism evidence="2 3">
    <name type="scientific">Planotetraspora phitsanulokensis</name>
    <dbReference type="NCBI Taxonomy" id="575192"/>
    <lineage>
        <taxon>Bacteria</taxon>
        <taxon>Bacillati</taxon>
        <taxon>Actinomycetota</taxon>
        <taxon>Actinomycetes</taxon>
        <taxon>Streptosporangiales</taxon>
        <taxon>Streptosporangiaceae</taxon>
        <taxon>Planotetraspora</taxon>
    </lineage>
</organism>
<gene>
    <name evidence="2" type="ORF">Pph01_25080</name>
</gene>
<dbReference type="Proteomes" id="UP000622547">
    <property type="component" value="Unassembled WGS sequence"/>
</dbReference>
<dbReference type="AlphaFoldDB" id="A0A8J3XDX3"/>
<keyword evidence="1" id="KW-0812">Transmembrane</keyword>
<evidence type="ECO:0000313" key="2">
    <source>
        <dbReference type="EMBL" id="GII37505.1"/>
    </source>
</evidence>
<sequence>MTEQTETSSRTPLMILAWLWVGLPFAYGVYELLLKLSQLFSG</sequence>